<protein>
    <submittedName>
        <fullName evidence="8">P4 alpha zinc-binding domain protein</fullName>
    </submittedName>
</protein>
<dbReference type="InterPro" id="IPR006171">
    <property type="entry name" value="TOPRIM_dom"/>
</dbReference>
<dbReference type="GO" id="GO:1990077">
    <property type="term" value="C:primosome complex"/>
    <property type="evidence" value="ECO:0007669"/>
    <property type="project" value="UniProtKB-KW"/>
</dbReference>
<evidence type="ECO:0000256" key="5">
    <source>
        <dbReference type="ARBA" id="ARBA00022705"/>
    </source>
</evidence>
<dbReference type="InterPro" id="IPR055570">
    <property type="entry name" value="DUF7146"/>
</dbReference>
<gene>
    <name evidence="8" type="ORF">G3574_15365</name>
</gene>
<sequence>MTYTNSFQIAGTAQKAIGRWSGILQELGISPEFLSNRHGPCPVCGGKDRFRFDDKEGRGTWYCSHCGAGDGFRLLQLFFRWDFRHAANEVDRVISTAPRMPVVTQRTGIYHFRLMHETWNSAKPVTSGDPVWKYLNKRTGIEIVPADIRFHPALRYTGNDKKTFGVYPAMLALMRYPDGSVASVHRTYLTLQGTKALVAEPKKIMPGGPLKTASVQLNCAGRVLGIAEGIETALAASRRFSIPVWAAGNATLLKGWVPPAGVRQVLIAGDNDASYTGQAAAFDLARRLVSKGYETDIQIPRLTGTDWADDL</sequence>
<keyword evidence="4" id="KW-0548">Nucleotidyltransferase</keyword>
<dbReference type="GO" id="GO:0000428">
    <property type="term" value="C:DNA-directed RNA polymerase complex"/>
    <property type="evidence" value="ECO:0007669"/>
    <property type="project" value="UniProtKB-KW"/>
</dbReference>
<dbReference type="RefSeq" id="WP_163964784.1">
    <property type="nucleotide sequence ID" value="NZ_JAAIVB010000051.1"/>
</dbReference>
<dbReference type="GO" id="GO:0006269">
    <property type="term" value="P:DNA replication, synthesis of primer"/>
    <property type="evidence" value="ECO:0007669"/>
    <property type="project" value="UniProtKB-KW"/>
</dbReference>
<dbReference type="EMBL" id="JAAIVB010000051">
    <property type="protein sequence ID" value="NEX62468.1"/>
    <property type="molecule type" value="Genomic_DNA"/>
</dbReference>
<dbReference type="GO" id="GO:0016779">
    <property type="term" value="F:nucleotidyltransferase activity"/>
    <property type="evidence" value="ECO:0007669"/>
    <property type="project" value="UniProtKB-KW"/>
</dbReference>
<feature type="domain" description="DNA primase/helicase Gp4 N-terminal Bacteriophage T7-like" evidence="7">
    <location>
        <begin position="36"/>
        <end position="72"/>
    </location>
</feature>
<keyword evidence="9" id="KW-1185">Reference proteome</keyword>
<evidence type="ECO:0000313" key="9">
    <source>
        <dbReference type="Proteomes" id="UP000482155"/>
    </source>
</evidence>
<dbReference type="InterPro" id="IPR034154">
    <property type="entry name" value="TOPRIM_DnaG/twinkle"/>
</dbReference>
<evidence type="ECO:0000259" key="7">
    <source>
        <dbReference type="SMART" id="SM00778"/>
    </source>
</evidence>
<name>A0A6B3SPP6_9BURK</name>
<dbReference type="AlphaFoldDB" id="A0A6B3SPP6"/>
<dbReference type="Gene3D" id="3.90.580.10">
    <property type="entry name" value="Zinc finger, CHC2-type domain"/>
    <property type="match status" value="1"/>
</dbReference>
<dbReference type="GO" id="GO:0008270">
    <property type="term" value="F:zinc ion binding"/>
    <property type="evidence" value="ECO:0007669"/>
    <property type="project" value="InterPro"/>
</dbReference>
<proteinExistence type="predicted"/>
<keyword evidence="6" id="KW-0804">Transcription</keyword>
<dbReference type="GO" id="GO:0004386">
    <property type="term" value="F:helicase activity"/>
    <property type="evidence" value="ECO:0007669"/>
    <property type="project" value="InterPro"/>
</dbReference>
<keyword evidence="5" id="KW-0235">DNA replication</keyword>
<dbReference type="SUPFAM" id="SSF57783">
    <property type="entry name" value="Zinc beta-ribbon"/>
    <property type="match status" value="1"/>
</dbReference>
<evidence type="ECO:0000256" key="4">
    <source>
        <dbReference type="ARBA" id="ARBA00022695"/>
    </source>
</evidence>
<dbReference type="Pfam" id="PF13362">
    <property type="entry name" value="Toprim_3"/>
    <property type="match status" value="1"/>
</dbReference>
<keyword evidence="3" id="KW-0808">Transferase</keyword>
<evidence type="ECO:0000256" key="1">
    <source>
        <dbReference type="ARBA" id="ARBA00022478"/>
    </source>
</evidence>
<dbReference type="SMART" id="SM00778">
    <property type="entry name" value="Prim_Zn_Ribbon"/>
    <property type="match status" value="1"/>
</dbReference>
<reference evidence="8 9" key="1">
    <citation type="submission" date="2020-02" db="EMBL/GenBank/DDBJ databases">
        <authorList>
            <person name="Kim M.K."/>
        </authorList>
    </citation>
    <scope>NUCLEOTIDE SEQUENCE [LARGE SCALE GENOMIC DNA]</scope>
    <source>
        <strain evidence="8 9">17J57-3</strain>
    </source>
</reference>
<evidence type="ECO:0000256" key="3">
    <source>
        <dbReference type="ARBA" id="ARBA00022679"/>
    </source>
</evidence>
<dbReference type="Proteomes" id="UP000482155">
    <property type="component" value="Unassembled WGS sequence"/>
</dbReference>
<dbReference type="Pfam" id="PF23639">
    <property type="entry name" value="DUF7146"/>
    <property type="match status" value="1"/>
</dbReference>
<evidence type="ECO:0000256" key="2">
    <source>
        <dbReference type="ARBA" id="ARBA00022515"/>
    </source>
</evidence>
<dbReference type="CDD" id="cd01029">
    <property type="entry name" value="TOPRIM_primases"/>
    <property type="match status" value="1"/>
</dbReference>
<keyword evidence="1" id="KW-0240">DNA-directed RNA polymerase</keyword>
<organism evidence="8 9">
    <name type="scientific">Noviherbaspirillum galbum</name>
    <dbReference type="NCBI Taxonomy" id="2709383"/>
    <lineage>
        <taxon>Bacteria</taxon>
        <taxon>Pseudomonadati</taxon>
        <taxon>Pseudomonadota</taxon>
        <taxon>Betaproteobacteria</taxon>
        <taxon>Burkholderiales</taxon>
        <taxon>Oxalobacteraceae</taxon>
        <taxon>Noviherbaspirillum</taxon>
    </lineage>
</organism>
<evidence type="ECO:0000313" key="8">
    <source>
        <dbReference type="EMBL" id="NEX62468.1"/>
    </source>
</evidence>
<evidence type="ECO:0000256" key="6">
    <source>
        <dbReference type="ARBA" id="ARBA00023163"/>
    </source>
</evidence>
<dbReference type="Pfam" id="PF08273">
    <property type="entry name" value="Zn_Ribbon_Prim"/>
    <property type="match status" value="1"/>
</dbReference>
<dbReference type="InterPro" id="IPR013237">
    <property type="entry name" value="Phage_T7_Gp4_N"/>
</dbReference>
<dbReference type="GO" id="GO:0003677">
    <property type="term" value="F:DNA binding"/>
    <property type="evidence" value="ECO:0007669"/>
    <property type="project" value="InterPro"/>
</dbReference>
<comment type="caution">
    <text evidence="8">The sequence shown here is derived from an EMBL/GenBank/DDBJ whole genome shotgun (WGS) entry which is preliminary data.</text>
</comment>
<accession>A0A6B3SPP6</accession>
<keyword evidence="2" id="KW-0639">Primosome</keyword>
<dbReference type="InterPro" id="IPR036977">
    <property type="entry name" value="DNA_primase_Znf_CHC2"/>
</dbReference>